<gene>
    <name evidence="5" type="ORF">DDB_G0271892</name>
</gene>
<dbReference type="PANTHER" id="PTHR44051">
    <property type="entry name" value="GLUTATHIONE S-TRANSFERASE-RELATED"/>
    <property type="match status" value="1"/>
</dbReference>
<dbReference type="SUPFAM" id="SSF52833">
    <property type="entry name" value="Thioredoxin-like"/>
    <property type="match status" value="1"/>
</dbReference>
<dbReference type="SFLD" id="SFLDG01151">
    <property type="entry name" value="Main.2:_Nu-like"/>
    <property type="match status" value="1"/>
</dbReference>
<evidence type="ECO:0000313" key="6">
    <source>
        <dbReference type="Proteomes" id="UP000002195"/>
    </source>
</evidence>
<dbReference type="Proteomes" id="UP000002195">
    <property type="component" value="Unassembled WGS sequence"/>
</dbReference>
<dbReference type="InterPro" id="IPR040079">
    <property type="entry name" value="Glutathione_S-Trfase"/>
</dbReference>
<dbReference type="FunFam" id="3.40.30.10:FF:000471">
    <property type="entry name" value="Glutathione S-transferase 1"/>
    <property type="match status" value="1"/>
</dbReference>
<dbReference type="Pfam" id="PF00043">
    <property type="entry name" value="GST_C"/>
    <property type="match status" value="1"/>
</dbReference>
<dbReference type="CDD" id="cd03048">
    <property type="entry name" value="GST_N_Ure2p_like"/>
    <property type="match status" value="1"/>
</dbReference>
<comment type="caution">
    <text evidence="5">The sequence shown here is derived from an EMBL/GenBank/DDBJ whole genome shotgun (WGS) entry which is preliminary data.</text>
</comment>
<dbReference type="VEuPathDB" id="AmoebaDB:DDB_G0271892"/>
<dbReference type="RefSeq" id="XP_645406.1">
    <property type="nucleotide sequence ID" value="XM_640314.1"/>
</dbReference>
<name>Q869Z5_DICDI</name>
<dbReference type="SFLD" id="SFLDS00019">
    <property type="entry name" value="Glutathione_Transferase_(cytos"/>
    <property type="match status" value="1"/>
</dbReference>
<organism evidence="5 6">
    <name type="scientific">Dictyostelium discoideum</name>
    <name type="common">Social amoeba</name>
    <dbReference type="NCBI Taxonomy" id="44689"/>
    <lineage>
        <taxon>Eukaryota</taxon>
        <taxon>Amoebozoa</taxon>
        <taxon>Evosea</taxon>
        <taxon>Eumycetozoa</taxon>
        <taxon>Dictyostelia</taxon>
        <taxon>Dictyosteliales</taxon>
        <taxon>Dictyosteliaceae</taxon>
        <taxon>Dictyostelium</taxon>
    </lineage>
</organism>
<dbReference type="Gene3D" id="1.20.1050.10">
    <property type="match status" value="1"/>
</dbReference>
<dbReference type="HOGENOM" id="CLU_011226_14_4_1"/>
<reference evidence="5 6" key="1">
    <citation type="journal article" date="2005" name="Nature">
        <title>The genome of the social amoeba Dictyostelium discoideum.</title>
        <authorList>
            <consortium name="The Dictyostelium discoideum Sequencing Consortium"/>
            <person name="Eichinger L."/>
            <person name="Pachebat J.A."/>
            <person name="Glockner G."/>
            <person name="Rajandream M.A."/>
            <person name="Sucgang R."/>
            <person name="Berriman M."/>
            <person name="Song J."/>
            <person name="Olsen R."/>
            <person name="Szafranski K."/>
            <person name="Xu Q."/>
            <person name="Tunggal B."/>
            <person name="Kummerfeld S."/>
            <person name="Madera M."/>
            <person name="Konfortov B.A."/>
            <person name="Rivero F."/>
            <person name="Bankier A.T."/>
            <person name="Lehmann R."/>
            <person name="Hamlin N."/>
            <person name="Davies R."/>
            <person name="Gaudet P."/>
            <person name="Fey P."/>
            <person name="Pilcher K."/>
            <person name="Chen G."/>
            <person name="Saunders D."/>
            <person name="Sodergren E."/>
            <person name="Davis P."/>
            <person name="Kerhornou A."/>
            <person name="Nie X."/>
            <person name="Hall N."/>
            <person name="Anjard C."/>
            <person name="Hemphill L."/>
            <person name="Bason N."/>
            <person name="Farbrother P."/>
            <person name="Desany B."/>
            <person name="Just E."/>
            <person name="Morio T."/>
            <person name="Rost R."/>
            <person name="Churcher C."/>
            <person name="Cooper J."/>
            <person name="Haydock S."/>
            <person name="van Driessche N."/>
            <person name="Cronin A."/>
            <person name="Goodhead I."/>
            <person name="Muzny D."/>
            <person name="Mourier T."/>
            <person name="Pain A."/>
            <person name="Lu M."/>
            <person name="Harper D."/>
            <person name="Lindsay R."/>
            <person name="Hauser H."/>
            <person name="James K."/>
            <person name="Quiles M."/>
            <person name="Madan Babu M."/>
            <person name="Saito T."/>
            <person name="Buchrieser C."/>
            <person name="Wardroper A."/>
            <person name="Felder M."/>
            <person name="Thangavelu M."/>
            <person name="Johnson D."/>
            <person name="Knights A."/>
            <person name="Loulseged H."/>
            <person name="Mungall K."/>
            <person name="Oliver K."/>
            <person name="Price C."/>
            <person name="Quail M.A."/>
            <person name="Urushihara H."/>
            <person name="Hernandez J."/>
            <person name="Rabbinowitsch E."/>
            <person name="Steffen D."/>
            <person name="Sanders M."/>
            <person name="Ma J."/>
            <person name="Kohara Y."/>
            <person name="Sharp S."/>
            <person name="Simmonds M."/>
            <person name="Spiegler S."/>
            <person name="Tivey A."/>
            <person name="Sugano S."/>
            <person name="White B."/>
            <person name="Walker D."/>
            <person name="Woodward J."/>
            <person name="Winckler T."/>
            <person name="Tanaka Y."/>
            <person name="Shaulsky G."/>
            <person name="Schleicher M."/>
            <person name="Weinstock G."/>
            <person name="Rosenthal A."/>
            <person name="Cox E.C."/>
            <person name="Chisholm R.L."/>
            <person name="Gibbs R."/>
            <person name="Loomis W.F."/>
            <person name="Platzer M."/>
            <person name="Kay R.R."/>
            <person name="Williams J."/>
            <person name="Dear P.H."/>
            <person name="Noegel A.A."/>
            <person name="Barrell B."/>
            <person name="Kuspa A."/>
        </authorList>
    </citation>
    <scope>NUCLEOTIDE SEQUENCE [LARGE SCALE GENOMIC DNA]</scope>
    <source>
        <strain evidence="5 6">AX4</strain>
    </source>
</reference>
<evidence type="ECO:0000256" key="1">
    <source>
        <dbReference type="ARBA" id="ARBA00007409"/>
    </source>
</evidence>
<evidence type="ECO:0000313" key="5">
    <source>
        <dbReference type="EMBL" id="EAL71470.1"/>
    </source>
</evidence>
<dbReference type="PaxDb" id="44689-DDB0231434"/>
<dbReference type="GO" id="GO:0004364">
    <property type="term" value="F:glutathione transferase activity"/>
    <property type="evidence" value="ECO:0000318"/>
    <property type="project" value="GO_Central"/>
</dbReference>
<dbReference type="InParanoid" id="Q869Z5"/>
<sequence>MSHLTPKPNVLNVYGAGTPNFVKVQILLEEKNIPHVYHKIDFSKNEQFDPEFLKFSPNNKIPAIVDNTVEPNGISVFESAAILMYLSEKHQFTDLYADFKTDPALHAKHLEFLFFQMSGVGPMTGQLGWFLRQPEPKNTQAIERYSEEVKRLYRVLDKILSTNTWVAGEQYSIADISLLGWALYFLKGYYDDHITREQFPNVYRWLDLAAKRPAIIKVLETIQPKQK</sequence>
<dbReference type="GeneID" id="8618214"/>
<dbReference type="InterPro" id="IPR004045">
    <property type="entry name" value="Glutathione_S-Trfase_N"/>
</dbReference>
<dbReference type="SMR" id="Q869Z5"/>
<accession>Q55AE8</accession>
<dbReference type="AlphaFoldDB" id="Q869Z5"/>
<dbReference type="InterPro" id="IPR004046">
    <property type="entry name" value="GST_C"/>
</dbReference>
<protein>
    <submittedName>
        <fullName evidence="5">Uncharacterized protein</fullName>
    </submittedName>
</protein>
<comment type="similarity">
    <text evidence="1 2">Belongs to the GST superfamily.</text>
</comment>
<dbReference type="STRING" id="44689.Q869Z5"/>
<dbReference type="SUPFAM" id="SSF47616">
    <property type="entry name" value="GST C-terminal domain-like"/>
    <property type="match status" value="1"/>
</dbReference>
<dbReference type="Gene3D" id="3.40.30.10">
    <property type="entry name" value="Glutaredoxin"/>
    <property type="match status" value="1"/>
</dbReference>
<dbReference type="PROSITE" id="PS50404">
    <property type="entry name" value="GST_NTER"/>
    <property type="match status" value="1"/>
</dbReference>
<dbReference type="dictyBase" id="DDB_G0271892">
    <property type="gene designation" value="gst4"/>
</dbReference>
<evidence type="ECO:0000259" key="4">
    <source>
        <dbReference type="PROSITE" id="PS50405"/>
    </source>
</evidence>
<dbReference type="PROSITE" id="PS50405">
    <property type="entry name" value="GST_CTER"/>
    <property type="match status" value="1"/>
</dbReference>
<dbReference type="Pfam" id="PF02798">
    <property type="entry name" value="GST_N"/>
    <property type="match status" value="1"/>
</dbReference>
<evidence type="ECO:0000256" key="2">
    <source>
        <dbReference type="RuleBase" id="RU003494"/>
    </source>
</evidence>
<dbReference type="InterPro" id="IPR036249">
    <property type="entry name" value="Thioredoxin-like_sf"/>
</dbReference>
<proteinExistence type="inferred from homology"/>
<dbReference type="EMBL" id="AAFI02000007">
    <property type="protein sequence ID" value="EAL71470.1"/>
    <property type="molecule type" value="Genomic_DNA"/>
</dbReference>
<dbReference type="SFLD" id="SFLDG00358">
    <property type="entry name" value="Main_(cytGST)"/>
    <property type="match status" value="1"/>
</dbReference>
<dbReference type="eggNOG" id="KOG0867">
    <property type="taxonomic scope" value="Eukaryota"/>
</dbReference>
<evidence type="ECO:0000259" key="3">
    <source>
        <dbReference type="PROSITE" id="PS50404"/>
    </source>
</evidence>
<feature type="domain" description="GST C-terminal" evidence="4">
    <location>
        <begin position="102"/>
        <end position="227"/>
    </location>
</feature>
<dbReference type="InterPro" id="IPR036282">
    <property type="entry name" value="Glutathione-S-Trfase_C_sf"/>
</dbReference>
<dbReference type="GO" id="GO:0048837">
    <property type="term" value="P:sorocarp sorus development"/>
    <property type="evidence" value="ECO:0000315"/>
    <property type="project" value="dictyBase"/>
</dbReference>
<dbReference type="PANTHER" id="PTHR44051:SF8">
    <property type="entry name" value="GLUTATHIONE S-TRANSFERASE GSTA"/>
    <property type="match status" value="1"/>
</dbReference>
<accession>Q869Z5</accession>
<keyword evidence="6" id="KW-1185">Reference proteome</keyword>
<dbReference type="InterPro" id="IPR010987">
    <property type="entry name" value="Glutathione-S-Trfase_C-like"/>
</dbReference>
<dbReference type="GO" id="GO:0005737">
    <property type="term" value="C:cytoplasm"/>
    <property type="evidence" value="ECO:0000318"/>
    <property type="project" value="GO_Central"/>
</dbReference>
<dbReference type="CDD" id="cd03178">
    <property type="entry name" value="GST_C_Ure2p_like"/>
    <property type="match status" value="1"/>
</dbReference>
<dbReference type="PhylomeDB" id="Q869Z5"/>
<feature type="domain" description="GST N-terminal" evidence="3">
    <location>
        <begin position="8"/>
        <end position="94"/>
    </location>
</feature>
<dbReference type="KEGG" id="ddi:DDB_G0271892"/>